<name>A0A183BH18_9TREM</name>
<reference evidence="2" key="1">
    <citation type="submission" date="2016-06" db="UniProtKB">
        <authorList>
            <consortium name="WormBaseParasite"/>
        </authorList>
    </citation>
    <scope>IDENTIFICATION</scope>
</reference>
<feature type="region of interest" description="Disordered" evidence="1">
    <location>
        <begin position="30"/>
        <end position="63"/>
    </location>
</feature>
<protein>
    <submittedName>
        <fullName evidence="2">RBR-type E3 ubiquitin transferase</fullName>
    </submittedName>
</protein>
<dbReference type="AlphaFoldDB" id="A0A183BH18"/>
<dbReference type="WBParaSite" id="ECPE_0001855301-mRNA-1">
    <property type="protein sequence ID" value="ECPE_0001855301-mRNA-1"/>
    <property type="gene ID" value="ECPE_0001855301"/>
</dbReference>
<evidence type="ECO:0000313" key="2">
    <source>
        <dbReference type="WBParaSite" id="ECPE_0001855301-mRNA-1"/>
    </source>
</evidence>
<proteinExistence type="predicted"/>
<feature type="region of interest" description="Disordered" evidence="1">
    <location>
        <begin position="82"/>
        <end position="114"/>
    </location>
</feature>
<organism evidence="2">
    <name type="scientific">Echinostoma caproni</name>
    <dbReference type="NCBI Taxonomy" id="27848"/>
    <lineage>
        <taxon>Eukaryota</taxon>
        <taxon>Metazoa</taxon>
        <taxon>Spiralia</taxon>
        <taxon>Lophotrochozoa</taxon>
        <taxon>Platyhelminthes</taxon>
        <taxon>Trematoda</taxon>
        <taxon>Digenea</taxon>
        <taxon>Plagiorchiida</taxon>
        <taxon>Echinostomata</taxon>
        <taxon>Echinostomatoidea</taxon>
        <taxon>Echinostomatidae</taxon>
        <taxon>Echinostoma</taxon>
    </lineage>
</organism>
<feature type="compositionally biased region" description="Low complexity" evidence="1">
    <location>
        <begin position="83"/>
        <end position="96"/>
    </location>
</feature>
<accession>A0A183BH18</accession>
<sequence length="132" mass="14656">LIAHGFKACPRLYCLRPECHGRSFCYNCQRPWHPSRNPTTPESTSDPDDSTPHVCSPENEERNDTVEGVMAFFGVRRLRRRTSAISEPSPSPASASHRFSYPRMQSSGPCISEEASGEPLFVASETVGLTSR</sequence>
<evidence type="ECO:0000256" key="1">
    <source>
        <dbReference type="SAM" id="MobiDB-lite"/>
    </source>
</evidence>